<keyword evidence="14" id="KW-1185">Reference proteome</keyword>
<dbReference type="GO" id="GO:0000103">
    <property type="term" value="P:sulfate assimilation"/>
    <property type="evidence" value="ECO:0007669"/>
    <property type="project" value="InterPro"/>
</dbReference>
<dbReference type="PANTHER" id="PTHR43196">
    <property type="entry name" value="SULFATE ADENYLYLTRANSFERASE SUBUNIT 2"/>
    <property type="match status" value="1"/>
</dbReference>
<keyword evidence="4 13" id="KW-0808">Transferase</keyword>
<organism evidence="13 14">
    <name type="scientific">Iamia majanohamensis</name>
    <dbReference type="NCBI Taxonomy" id="467976"/>
    <lineage>
        <taxon>Bacteria</taxon>
        <taxon>Bacillati</taxon>
        <taxon>Actinomycetota</taxon>
        <taxon>Acidimicrobiia</taxon>
        <taxon>Acidimicrobiales</taxon>
        <taxon>Iamiaceae</taxon>
        <taxon>Iamia</taxon>
    </lineage>
</organism>
<dbReference type="Pfam" id="PF01507">
    <property type="entry name" value="PAPS_reduct"/>
    <property type="match status" value="1"/>
</dbReference>
<keyword evidence="7" id="KW-0067">ATP-binding</keyword>
<dbReference type="NCBIfam" id="TIGR02039">
    <property type="entry name" value="CysD"/>
    <property type="match status" value="1"/>
</dbReference>
<dbReference type="PIRSF" id="PIRSF002936">
    <property type="entry name" value="CysDAde_trans"/>
    <property type="match status" value="1"/>
</dbReference>
<dbReference type="Gene3D" id="3.40.50.620">
    <property type="entry name" value="HUPs"/>
    <property type="match status" value="1"/>
</dbReference>
<dbReference type="NCBIfam" id="NF003587">
    <property type="entry name" value="PRK05253.1"/>
    <property type="match status" value="1"/>
</dbReference>
<evidence type="ECO:0000256" key="5">
    <source>
        <dbReference type="ARBA" id="ARBA00022695"/>
    </source>
</evidence>
<dbReference type="FunFam" id="3.40.50.620:FF:000002">
    <property type="entry name" value="Sulfate adenylyltransferase subunit 2"/>
    <property type="match status" value="1"/>
</dbReference>
<evidence type="ECO:0000256" key="10">
    <source>
        <dbReference type="ARBA" id="ARBA00062688"/>
    </source>
</evidence>
<dbReference type="InterPro" id="IPR011784">
    <property type="entry name" value="SO4_adenylTrfase_ssu"/>
</dbReference>
<reference evidence="13" key="1">
    <citation type="submission" date="2023-01" db="EMBL/GenBank/DDBJ databases">
        <title>The diversity of Class Acidimicrobiia in South China Sea sediment environments and the proposal of Iamia marina sp. nov., a novel species of the genus Iamia.</title>
        <authorList>
            <person name="He Y."/>
            <person name="Tian X."/>
        </authorList>
    </citation>
    <scope>NUCLEOTIDE SEQUENCE</scope>
    <source>
        <strain evidence="13">DSM 19957</strain>
    </source>
</reference>
<dbReference type="NCBIfam" id="NF009214">
    <property type="entry name" value="PRK12563.1"/>
    <property type="match status" value="1"/>
</dbReference>
<dbReference type="AlphaFoldDB" id="A0AAF0BU32"/>
<dbReference type="EC" id="2.7.7.4" evidence="2"/>
<comment type="subunit">
    <text evidence="10">Heterodimer composed of CysD, the smaller subunit, and CysNC.</text>
</comment>
<dbReference type="InterPro" id="IPR002500">
    <property type="entry name" value="PAPS_reduct_dom"/>
</dbReference>
<evidence type="ECO:0000256" key="4">
    <source>
        <dbReference type="ARBA" id="ARBA00022679"/>
    </source>
</evidence>
<evidence type="ECO:0000259" key="12">
    <source>
        <dbReference type="Pfam" id="PF01507"/>
    </source>
</evidence>
<feature type="domain" description="Phosphoadenosine phosphosulphate reductase" evidence="12">
    <location>
        <begin position="35"/>
        <end position="260"/>
    </location>
</feature>
<sequence>MSTRTDAPYRLSHLRALEAEAIHIVREVAAEFERPVMLFSGGKDSSVMLHVARKAFWPCKLPFPVMHIDTGHNYDEVIAFRDEEVERADLRLVVASVPDAIAAGKVTEASGNGATRNRIQTPVLLEAIEENGFDAVFGGARRDEEKARAKERVFSFRDEFGQWDPKNQRPELWSLYNARHHRGEHLRVFPLSNWTELDIWEYIRADDVRIAPLYFAHQREVVRRDGMWIGVTQHLTLGDDEEVETRTVRFRTIGDATGTGAVESTASDLDQIVDEVAATRLTERGATRADDRISEAGMEDRKREGYF</sequence>
<dbReference type="GO" id="GO:0005524">
    <property type="term" value="F:ATP binding"/>
    <property type="evidence" value="ECO:0007669"/>
    <property type="project" value="UniProtKB-KW"/>
</dbReference>
<evidence type="ECO:0000256" key="3">
    <source>
        <dbReference type="ARBA" id="ARBA00022004"/>
    </source>
</evidence>
<dbReference type="RefSeq" id="WP_272735010.1">
    <property type="nucleotide sequence ID" value="NZ_CP116942.1"/>
</dbReference>
<evidence type="ECO:0000256" key="6">
    <source>
        <dbReference type="ARBA" id="ARBA00022741"/>
    </source>
</evidence>
<proteinExistence type="inferred from homology"/>
<evidence type="ECO:0000256" key="7">
    <source>
        <dbReference type="ARBA" id="ARBA00022840"/>
    </source>
</evidence>
<name>A0AAF0BU32_9ACTN</name>
<dbReference type="EMBL" id="CP116942">
    <property type="protein sequence ID" value="WCO65485.1"/>
    <property type="molecule type" value="Genomic_DNA"/>
</dbReference>
<evidence type="ECO:0000313" key="13">
    <source>
        <dbReference type="EMBL" id="WCO65485.1"/>
    </source>
</evidence>
<dbReference type="InterPro" id="IPR050128">
    <property type="entry name" value="Sulfate_adenylyltrnsfr_sub2"/>
</dbReference>
<keyword evidence="5 13" id="KW-0548">Nucleotidyltransferase</keyword>
<protein>
    <recommendedName>
        <fullName evidence="3">Sulfate adenylyltransferase subunit 2</fullName>
        <ecNumber evidence="2">2.7.7.4</ecNumber>
    </recommendedName>
    <alternativeName>
        <fullName evidence="8">ATP-sulfurylase small subunit</fullName>
    </alternativeName>
    <alternativeName>
        <fullName evidence="9">Sulfate adenylate transferase</fullName>
    </alternativeName>
</protein>
<evidence type="ECO:0000256" key="1">
    <source>
        <dbReference type="ARBA" id="ARBA00008885"/>
    </source>
</evidence>
<accession>A0AAF0BU32</accession>
<evidence type="ECO:0000256" key="8">
    <source>
        <dbReference type="ARBA" id="ARBA00030256"/>
    </source>
</evidence>
<dbReference type="GO" id="GO:0004781">
    <property type="term" value="F:sulfate adenylyltransferase (ATP) activity"/>
    <property type="evidence" value="ECO:0007669"/>
    <property type="project" value="UniProtKB-EC"/>
</dbReference>
<evidence type="ECO:0000313" key="14">
    <source>
        <dbReference type="Proteomes" id="UP001216390"/>
    </source>
</evidence>
<comment type="similarity">
    <text evidence="1">Belongs to the PAPS reductase family. CysD subfamily.</text>
</comment>
<dbReference type="InterPro" id="IPR014729">
    <property type="entry name" value="Rossmann-like_a/b/a_fold"/>
</dbReference>
<evidence type="ECO:0000256" key="2">
    <source>
        <dbReference type="ARBA" id="ARBA00012391"/>
    </source>
</evidence>
<dbReference type="PANTHER" id="PTHR43196:SF1">
    <property type="entry name" value="SULFATE ADENYLYLTRANSFERASE SUBUNIT 2"/>
    <property type="match status" value="1"/>
</dbReference>
<feature type="region of interest" description="Disordered" evidence="11">
    <location>
        <begin position="288"/>
        <end position="307"/>
    </location>
</feature>
<evidence type="ECO:0000256" key="9">
    <source>
        <dbReference type="ARBA" id="ARBA00031812"/>
    </source>
</evidence>
<dbReference type="SUPFAM" id="SSF52402">
    <property type="entry name" value="Adenine nucleotide alpha hydrolases-like"/>
    <property type="match status" value="1"/>
</dbReference>
<dbReference type="Proteomes" id="UP001216390">
    <property type="component" value="Chromosome"/>
</dbReference>
<gene>
    <name evidence="13" type="primary">cysD</name>
    <name evidence="13" type="ORF">PO878_13360</name>
</gene>
<evidence type="ECO:0000256" key="11">
    <source>
        <dbReference type="SAM" id="MobiDB-lite"/>
    </source>
</evidence>
<dbReference type="KEGG" id="ima:PO878_13360"/>
<keyword evidence="6" id="KW-0547">Nucleotide-binding</keyword>